<dbReference type="InterPro" id="IPR045090">
    <property type="entry name" value="Pept_M3A_M3B"/>
</dbReference>
<name>A0A330M7Y1_9GAMM</name>
<reference evidence="2" key="1">
    <citation type="submission" date="2018-06" db="EMBL/GenBank/DDBJ databases">
        <authorList>
            <person name="Cea G.-C."/>
            <person name="William W."/>
        </authorList>
    </citation>
    <scope>NUCLEOTIDE SEQUENCE [LARGE SCALE GENOMIC DNA]</scope>
    <source>
        <strain evidence="2">DB21MT-2</strain>
    </source>
</reference>
<proteinExistence type="predicted"/>
<accession>A0A330M7Y1</accession>
<dbReference type="EMBL" id="LS483452">
    <property type="protein sequence ID" value="SQH77110.1"/>
    <property type="molecule type" value="Genomic_DNA"/>
</dbReference>
<dbReference type="PANTHER" id="PTHR43660:SF1">
    <property type="entry name" value="DIPEPTIDYL CARBOXYPEPTIDASE"/>
    <property type="match status" value="1"/>
</dbReference>
<dbReference type="Gene3D" id="1.10.1370.40">
    <property type="match status" value="1"/>
</dbReference>
<sequence length="128" mass="14685">MGLGFLCRKVRQHKYHLDESQIKPYFEFNRVLKDELFYEVKYPSIAGTATARDFVEFPSQFNEDGDINPEVIGHYAKHYQTGGLTLENGNKYRQAILSKGNSQDLMGDYMHFRGGVNRPQMPYLNAGG</sequence>
<dbReference type="GO" id="GO:0005829">
    <property type="term" value="C:cytosol"/>
    <property type="evidence" value="ECO:0007669"/>
    <property type="project" value="TreeGrafter"/>
</dbReference>
<dbReference type="PANTHER" id="PTHR43660">
    <property type="entry name" value="DIPEPTIDYL CARBOXYPEPTIDASE"/>
    <property type="match status" value="1"/>
</dbReference>
<dbReference type="SUPFAM" id="SSF55486">
    <property type="entry name" value="Metalloproteases ('zincins'), catalytic domain"/>
    <property type="match status" value="1"/>
</dbReference>
<evidence type="ECO:0000313" key="2">
    <source>
        <dbReference type="Proteomes" id="UP000250123"/>
    </source>
</evidence>
<dbReference type="GO" id="GO:0004180">
    <property type="term" value="F:carboxypeptidase activity"/>
    <property type="evidence" value="ECO:0007669"/>
    <property type="project" value="TreeGrafter"/>
</dbReference>
<dbReference type="Proteomes" id="UP000250123">
    <property type="component" value="Chromosome SHEWBE"/>
</dbReference>
<protein>
    <submittedName>
        <fullName evidence="1">Uncharacterized protein</fullName>
    </submittedName>
</protein>
<dbReference type="AlphaFoldDB" id="A0A330M7Y1"/>
<gene>
    <name evidence="1" type="ORF">SHEWBE_3147</name>
</gene>
<organism evidence="1 2">
    <name type="scientific">Shewanella benthica</name>
    <dbReference type="NCBI Taxonomy" id="43661"/>
    <lineage>
        <taxon>Bacteria</taxon>
        <taxon>Pseudomonadati</taxon>
        <taxon>Pseudomonadota</taxon>
        <taxon>Gammaproteobacteria</taxon>
        <taxon>Alteromonadales</taxon>
        <taxon>Shewanellaceae</taxon>
        <taxon>Shewanella</taxon>
    </lineage>
</organism>
<dbReference type="GO" id="GO:0006508">
    <property type="term" value="P:proteolysis"/>
    <property type="evidence" value="ECO:0007669"/>
    <property type="project" value="InterPro"/>
</dbReference>
<dbReference type="GO" id="GO:0004222">
    <property type="term" value="F:metalloendopeptidase activity"/>
    <property type="evidence" value="ECO:0007669"/>
    <property type="project" value="InterPro"/>
</dbReference>
<evidence type="ECO:0000313" key="1">
    <source>
        <dbReference type="EMBL" id="SQH77110.1"/>
    </source>
</evidence>
<dbReference type="KEGG" id="sbk:SHEWBE_3147"/>